<dbReference type="EMBL" id="JAKJXO020000002">
    <property type="protein sequence ID" value="KAL1610432.1"/>
    <property type="molecule type" value="Genomic_DNA"/>
</dbReference>
<sequence>MAFDVPEPMFQGGYTSTNVAQQQNNNPIEEPFAPHLNSDAQSKPAINHNSQPRMGIDLKFRKPTREDYSNFVLYQGSQKVYEATFIRNFVAHALHPSQLQVCSSTGFDTDQNIHHYLRSVLDNVDKLATKMIHNTHSRIIEFMANDDRETIPFWDFKQFNEKSFADFLPGNTLSIVGLMSPSWHRAFSHPSMVRYSAPEYPVDADASPFVEIDDVTGHTSLFYDRSATHAAHNQIKHHPRTKKSKTCHLPGAVPRQDINVLRKDWLQGFGSYGVNESPAGPAGPHGILQDALVSDTSARGNSGAPGTQTNESGALDGVDDIFTTPGWNTYMGDGTETNSVCTIHFQANTPNCLESLVAAHRPGVLVQESSLCALPENTQSEAPGTMEPLWKMALIEDHKQRLAERWPRTQQQRETPLDFDGYIERAIMQGDLKRLAPGLRRIADFVDSSALESQLIPAPGSMHKAGPPPGRLGNDNADPRPELVLRRESKRAISTNESTRPKRPNKEASTSGPSKRRKSTQNVKQPNDLNTAQKASKQNLGTISSSSSDPAHADAYHGTSKTLENHQRLPPDAYFERVSEQEQPAWRCGIKHPMGYYYNAGDRKNCPGCFTALSENPKRKMMDFYLPSRSHFFQPAPGITWKPGRPQEKPRRSKHLSHNSIAKDAYWEAINTGATADEALKQGIIAVEAYLLAKEEKREKKEPTPEPTPEPVDLGPHSSGSKTMEHGQELPVGAYWKKQFRCDEFAWRCDINHALGRYYLAGDVRSCPGCGSCRSGPGKHPEMDFYLPAGSIARQEAPDLVKWKPRPPYKLAKKSKKAKQVATHNQFCSKKYWELINEGHEHLEGGANEEALTLAIKATDAHIDAKLAAQANSVELEPSKEAVSKAKGRGKPKSKQKDMPEAEGKSPVRHGRNRASLFSFASSPPLVPKTSGNEGLDDSELGEVTEYETEPDDESSQETILISSEDESTSDSDSFRVELVIVLEYDRAYDHGDGFERTMTDVAGEPGRVFSQSGGSFKYTSWELVLWVPHNLYLTDCKDPNGFTISSPSDVVELNKCTSVTGRITISDSAPRDIQLNGPKSLHTLQGTSAKTLRSISSSSLQSIDNIKLSGLPDLASLNFSALNTLNTLQLENLPALEDCSFGLGPQSIVKVSNTSLQSIDWLRWPVAASLNISSNENLVEVSLPWEVIEGAVKINGNPALEKVDVFSIQDVKGNFTLEGNDALKGLTFDKLESVEGNMLLSGTYDNVSMPVLKNIGGGLTIESTNNIQEFCDQLDEQELKAKYNCTSEAKKADVASASPAPSKGTDSVPKPSEGADEEDPGDDFTIGAKIGIITASAILGVFLVVGAVFFYRARSRGKVREIVISAPRPTSVPSVAASSVSRPQLGSTEAVVVGKGIKDVGGVRLVLNGDEMKEIEADEPRGRGELRRQEWRRSVSSAASEVPLIKKGPLT</sequence>
<feature type="region of interest" description="Disordered" evidence="1">
    <location>
        <begin position="636"/>
        <end position="657"/>
    </location>
</feature>
<dbReference type="Gene3D" id="3.80.10.10">
    <property type="entry name" value="Ribonuclease Inhibitor"/>
    <property type="match status" value="1"/>
</dbReference>
<keyword evidence="2" id="KW-0812">Transmembrane</keyword>
<gene>
    <name evidence="3" type="ORF">SLS60_002099</name>
</gene>
<evidence type="ECO:0000256" key="2">
    <source>
        <dbReference type="SAM" id="Phobius"/>
    </source>
</evidence>
<keyword evidence="2" id="KW-1133">Transmembrane helix</keyword>
<accession>A0ABR3S1D1</accession>
<keyword evidence="4" id="KW-1185">Reference proteome</keyword>
<feature type="compositionally biased region" description="Acidic residues" evidence="1">
    <location>
        <begin position="935"/>
        <end position="956"/>
    </location>
</feature>
<protein>
    <submittedName>
        <fullName evidence="3">Uncharacterized protein</fullName>
    </submittedName>
</protein>
<feature type="compositionally biased region" description="Polar residues" evidence="1">
    <location>
        <begin position="520"/>
        <end position="543"/>
    </location>
</feature>
<feature type="compositionally biased region" description="Basic and acidic residues" evidence="1">
    <location>
        <begin position="1417"/>
        <end position="1434"/>
    </location>
</feature>
<feature type="region of interest" description="Disordered" evidence="1">
    <location>
        <begin position="456"/>
        <end position="566"/>
    </location>
</feature>
<name>A0ABR3S1D1_9PLEO</name>
<feature type="region of interest" description="Disordered" evidence="1">
    <location>
        <begin position="696"/>
        <end position="726"/>
    </location>
</feature>
<evidence type="ECO:0000313" key="4">
    <source>
        <dbReference type="Proteomes" id="UP001521785"/>
    </source>
</evidence>
<feature type="region of interest" description="Disordered" evidence="1">
    <location>
        <begin position="1417"/>
        <end position="1452"/>
    </location>
</feature>
<feature type="region of interest" description="Disordered" evidence="1">
    <location>
        <begin position="1293"/>
        <end position="1323"/>
    </location>
</feature>
<evidence type="ECO:0000313" key="3">
    <source>
        <dbReference type="EMBL" id="KAL1610432.1"/>
    </source>
</evidence>
<feature type="compositionally biased region" description="Polar residues" evidence="1">
    <location>
        <begin position="296"/>
        <end position="312"/>
    </location>
</feature>
<feature type="region of interest" description="Disordered" evidence="1">
    <location>
        <begin position="874"/>
        <end position="969"/>
    </location>
</feature>
<reference evidence="3 4" key="1">
    <citation type="submission" date="2024-02" db="EMBL/GenBank/DDBJ databases">
        <title>De novo assembly and annotation of 12 fungi associated with fruit tree decline syndrome in Ontario, Canada.</title>
        <authorList>
            <person name="Sulman M."/>
            <person name="Ellouze W."/>
            <person name="Ilyukhin E."/>
        </authorList>
    </citation>
    <scope>NUCLEOTIDE SEQUENCE [LARGE SCALE GENOMIC DNA]</scope>
    <source>
        <strain evidence="3 4">M42-189</strain>
    </source>
</reference>
<keyword evidence="2" id="KW-0472">Membrane</keyword>
<feature type="compositionally biased region" description="Basic and acidic residues" evidence="1">
    <location>
        <begin position="477"/>
        <end position="491"/>
    </location>
</feature>
<evidence type="ECO:0000256" key="1">
    <source>
        <dbReference type="SAM" id="MobiDB-lite"/>
    </source>
</evidence>
<comment type="caution">
    <text evidence="3">The sequence shown here is derived from an EMBL/GenBank/DDBJ whole genome shotgun (WGS) entry which is preliminary data.</text>
</comment>
<dbReference type="InterPro" id="IPR032675">
    <property type="entry name" value="LRR_dom_sf"/>
</dbReference>
<dbReference type="Proteomes" id="UP001521785">
    <property type="component" value="Unassembled WGS sequence"/>
</dbReference>
<feature type="region of interest" description="Disordered" evidence="1">
    <location>
        <begin position="296"/>
        <end position="316"/>
    </location>
</feature>
<feature type="compositionally biased region" description="Basic and acidic residues" evidence="1">
    <location>
        <begin position="895"/>
        <end position="906"/>
    </location>
</feature>
<proteinExistence type="predicted"/>
<organism evidence="3 4">
    <name type="scientific">Paraconiothyrium brasiliense</name>
    <dbReference type="NCBI Taxonomy" id="300254"/>
    <lineage>
        <taxon>Eukaryota</taxon>
        <taxon>Fungi</taxon>
        <taxon>Dikarya</taxon>
        <taxon>Ascomycota</taxon>
        <taxon>Pezizomycotina</taxon>
        <taxon>Dothideomycetes</taxon>
        <taxon>Pleosporomycetidae</taxon>
        <taxon>Pleosporales</taxon>
        <taxon>Massarineae</taxon>
        <taxon>Didymosphaeriaceae</taxon>
        <taxon>Paraconiothyrium</taxon>
    </lineage>
</organism>
<feature type="transmembrane region" description="Helical" evidence="2">
    <location>
        <begin position="1331"/>
        <end position="1352"/>
    </location>
</feature>